<proteinExistence type="predicted"/>
<evidence type="ECO:0000313" key="4">
    <source>
        <dbReference type="Proteomes" id="UP000054770"/>
    </source>
</evidence>
<evidence type="ECO:0000256" key="1">
    <source>
        <dbReference type="SAM" id="MobiDB-lite"/>
    </source>
</evidence>
<dbReference type="PANTHER" id="PTHR33678">
    <property type="entry name" value="BLL1576 PROTEIN"/>
    <property type="match status" value="1"/>
</dbReference>
<organism evidence="3 4">
    <name type="scientific">Caballeronia choica</name>
    <dbReference type="NCBI Taxonomy" id="326476"/>
    <lineage>
        <taxon>Bacteria</taxon>
        <taxon>Pseudomonadati</taxon>
        <taxon>Pseudomonadota</taxon>
        <taxon>Betaproteobacteria</taxon>
        <taxon>Burkholderiales</taxon>
        <taxon>Burkholderiaceae</taxon>
        <taxon>Caballeronia</taxon>
    </lineage>
</organism>
<dbReference type="Proteomes" id="UP000054770">
    <property type="component" value="Unassembled WGS sequence"/>
</dbReference>
<dbReference type="PANTHER" id="PTHR33678:SF1">
    <property type="entry name" value="BLL1576 PROTEIN"/>
    <property type="match status" value="1"/>
</dbReference>
<feature type="region of interest" description="Disordered" evidence="1">
    <location>
        <begin position="20"/>
        <end position="39"/>
    </location>
</feature>
<evidence type="ECO:0000259" key="2">
    <source>
        <dbReference type="Pfam" id="PF03050"/>
    </source>
</evidence>
<keyword evidence="4" id="KW-1185">Reference proteome</keyword>
<sequence>MAERTGALMQIECDRDLRRPQKSFDDRAQGPVRGIRGKPPDERLRVRQEKSKPLLATFESTIKAKLATLSKKAALTAAINYSLNHWAALTFYCEDGRAEISNALAENALRCVAFRRKTICSSAPRAVANVLRRCTA</sequence>
<protein>
    <submittedName>
        <fullName evidence="3">Transposase IS66</fullName>
    </submittedName>
</protein>
<feature type="domain" description="Transposase IS66 central" evidence="2">
    <location>
        <begin position="35"/>
        <end position="120"/>
    </location>
</feature>
<dbReference type="Pfam" id="PF03050">
    <property type="entry name" value="DDE_Tnp_IS66"/>
    <property type="match status" value="1"/>
</dbReference>
<name>A0A158L3A3_9BURK</name>
<gene>
    <name evidence="3" type="ORF">AWB68_08289</name>
</gene>
<reference evidence="3" key="1">
    <citation type="submission" date="2016-01" db="EMBL/GenBank/DDBJ databases">
        <authorList>
            <person name="Peeters C."/>
        </authorList>
    </citation>
    <scope>NUCLEOTIDE SEQUENCE [LARGE SCALE GENOMIC DNA]</scope>
    <source>
        <strain evidence="3">LMG 22940</strain>
    </source>
</reference>
<dbReference type="EMBL" id="FCON02000267">
    <property type="protein sequence ID" value="SAL87131.1"/>
    <property type="molecule type" value="Genomic_DNA"/>
</dbReference>
<dbReference type="InterPro" id="IPR052344">
    <property type="entry name" value="Transposase-related"/>
</dbReference>
<dbReference type="AlphaFoldDB" id="A0A158L3A3"/>
<evidence type="ECO:0000313" key="3">
    <source>
        <dbReference type="EMBL" id="SAL87131.1"/>
    </source>
</evidence>
<dbReference type="InterPro" id="IPR004291">
    <property type="entry name" value="Transposase_IS66_central"/>
</dbReference>
<comment type="caution">
    <text evidence="3">The sequence shown here is derived from an EMBL/GenBank/DDBJ whole genome shotgun (WGS) entry which is preliminary data.</text>
</comment>
<accession>A0A158L3A3</accession>